<dbReference type="Proteomes" id="UP000178249">
    <property type="component" value="Unassembled WGS sequence"/>
</dbReference>
<evidence type="ECO:0000256" key="3">
    <source>
        <dbReference type="ARBA" id="ARBA00022741"/>
    </source>
</evidence>
<keyword evidence="4" id="KW-0648">Protein biosynthesis</keyword>
<evidence type="ECO:0000256" key="5">
    <source>
        <dbReference type="ARBA" id="ARBA00023134"/>
    </source>
</evidence>
<keyword evidence="2" id="KW-0396">Initiation factor</keyword>
<dbReference type="GO" id="GO:0003924">
    <property type="term" value="F:GTPase activity"/>
    <property type="evidence" value="ECO:0007669"/>
    <property type="project" value="InterPro"/>
</dbReference>
<dbReference type="InterPro" id="IPR009000">
    <property type="entry name" value="Transl_B-barrel_sf"/>
</dbReference>
<gene>
    <name evidence="7" type="ORF">A2841_00730</name>
</gene>
<dbReference type="Gene3D" id="2.40.30.10">
    <property type="entry name" value="Translation factors"/>
    <property type="match status" value="2"/>
</dbReference>
<dbReference type="FunFam" id="3.40.50.300:FF:000019">
    <property type="entry name" value="Translation initiation factor IF-2"/>
    <property type="match status" value="1"/>
</dbReference>
<dbReference type="Pfam" id="PF22042">
    <property type="entry name" value="EF-G_D2"/>
    <property type="match status" value="1"/>
</dbReference>
<evidence type="ECO:0000313" key="8">
    <source>
        <dbReference type="Proteomes" id="UP000178249"/>
    </source>
</evidence>
<dbReference type="InterPro" id="IPR015760">
    <property type="entry name" value="TIF_IF2"/>
</dbReference>
<dbReference type="InterPro" id="IPR053905">
    <property type="entry name" value="EF-G-like_DII"/>
</dbReference>
<dbReference type="InterPro" id="IPR027417">
    <property type="entry name" value="P-loop_NTPase"/>
</dbReference>
<dbReference type="PRINTS" id="PR00315">
    <property type="entry name" value="ELONGATNFCT"/>
</dbReference>
<evidence type="ECO:0000256" key="4">
    <source>
        <dbReference type="ARBA" id="ARBA00022917"/>
    </source>
</evidence>
<dbReference type="InterPro" id="IPR000795">
    <property type="entry name" value="T_Tr_GTP-bd_dom"/>
</dbReference>
<feature type="domain" description="Tr-type G" evidence="6">
    <location>
        <begin position="25"/>
        <end position="202"/>
    </location>
</feature>
<evidence type="ECO:0000259" key="6">
    <source>
        <dbReference type="PROSITE" id="PS51722"/>
    </source>
</evidence>
<comment type="caution">
    <text evidence="7">The sequence shown here is derived from an EMBL/GenBank/DDBJ whole genome shotgun (WGS) entry which is preliminary data.</text>
</comment>
<dbReference type="GO" id="GO:0003743">
    <property type="term" value="F:translation initiation factor activity"/>
    <property type="evidence" value="ECO:0007669"/>
    <property type="project" value="UniProtKB-KW"/>
</dbReference>
<dbReference type="Gene3D" id="3.40.50.10050">
    <property type="entry name" value="Translation initiation factor IF- 2, domain 3"/>
    <property type="match status" value="1"/>
</dbReference>
<dbReference type="NCBIfam" id="TIGR00231">
    <property type="entry name" value="small_GTP"/>
    <property type="match status" value="1"/>
</dbReference>
<protein>
    <recommendedName>
        <fullName evidence="6">Tr-type G domain-containing protein</fullName>
    </recommendedName>
</protein>
<dbReference type="SUPFAM" id="SSF50447">
    <property type="entry name" value="Translation proteins"/>
    <property type="match status" value="2"/>
</dbReference>
<comment type="similarity">
    <text evidence="1">Belongs to the TRAFAC class translation factor GTPase superfamily. Classic translation factor GTPase family. IF-2 subfamily.</text>
</comment>
<reference evidence="7 8" key="1">
    <citation type="journal article" date="2016" name="Nat. Commun.">
        <title>Thousands of microbial genomes shed light on interconnected biogeochemical processes in an aquifer system.</title>
        <authorList>
            <person name="Anantharaman K."/>
            <person name="Brown C.T."/>
            <person name="Hug L.A."/>
            <person name="Sharon I."/>
            <person name="Castelle C.J."/>
            <person name="Probst A.J."/>
            <person name="Thomas B.C."/>
            <person name="Singh A."/>
            <person name="Wilkins M.J."/>
            <person name="Karaoz U."/>
            <person name="Brodie E.L."/>
            <person name="Williams K.H."/>
            <person name="Hubbard S.S."/>
            <person name="Banfield J.F."/>
        </authorList>
    </citation>
    <scope>NUCLEOTIDE SEQUENCE [LARGE SCALE GENOMIC DNA]</scope>
</reference>
<accession>A0A1F6C683</accession>
<dbReference type="SUPFAM" id="SSF52156">
    <property type="entry name" value="Initiation factor IF2/eIF5b, domain 3"/>
    <property type="match status" value="1"/>
</dbReference>
<dbReference type="PROSITE" id="PS51722">
    <property type="entry name" value="G_TR_2"/>
    <property type="match status" value="1"/>
</dbReference>
<dbReference type="EMBL" id="MFKP01000005">
    <property type="protein sequence ID" value="OGG44638.1"/>
    <property type="molecule type" value="Genomic_DNA"/>
</dbReference>
<dbReference type="GO" id="GO:0005525">
    <property type="term" value="F:GTP binding"/>
    <property type="evidence" value="ECO:0007669"/>
    <property type="project" value="UniProtKB-KW"/>
</dbReference>
<dbReference type="InterPro" id="IPR005225">
    <property type="entry name" value="Small_GTP-bd"/>
</dbReference>
<dbReference type="FunFam" id="3.40.50.10050:FF:000001">
    <property type="entry name" value="Translation initiation factor IF-2"/>
    <property type="match status" value="1"/>
</dbReference>
<dbReference type="Gene3D" id="3.40.50.300">
    <property type="entry name" value="P-loop containing nucleotide triphosphate hydrolases"/>
    <property type="match status" value="1"/>
</dbReference>
<proteinExistence type="inferred from homology"/>
<evidence type="ECO:0000313" key="7">
    <source>
        <dbReference type="EMBL" id="OGG44638.1"/>
    </source>
</evidence>
<dbReference type="AlphaFoldDB" id="A0A1F6C683"/>
<evidence type="ECO:0000256" key="1">
    <source>
        <dbReference type="ARBA" id="ARBA00007733"/>
    </source>
</evidence>
<dbReference type="PANTHER" id="PTHR43381">
    <property type="entry name" value="TRANSLATION INITIATION FACTOR IF-2-RELATED"/>
    <property type="match status" value="1"/>
</dbReference>
<dbReference type="PANTHER" id="PTHR43381:SF4">
    <property type="entry name" value="EUKARYOTIC TRANSLATION INITIATION FACTOR 5B"/>
    <property type="match status" value="1"/>
</dbReference>
<dbReference type="Pfam" id="PF00009">
    <property type="entry name" value="GTP_EFTU"/>
    <property type="match status" value="1"/>
</dbReference>
<dbReference type="InterPro" id="IPR036925">
    <property type="entry name" value="TIF_IF2_dom3_sf"/>
</dbReference>
<dbReference type="SUPFAM" id="SSF52540">
    <property type="entry name" value="P-loop containing nucleoside triphosphate hydrolases"/>
    <property type="match status" value="1"/>
</dbReference>
<organism evidence="7 8">
    <name type="scientific">Candidatus Kaiserbacteria bacterium RIFCSPHIGHO2_01_FULL_48_10</name>
    <dbReference type="NCBI Taxonomy" id="1798476"/>
    <lineage>
        <taxon>Bacteria</taxon>
        <taxon>Candidatus Kaiseribacteriota</taxon>
    </lineage>
</organism>
<sequence>MSAHARALASSARAWFSLSMPVKSHTQPVVAIVGHIDHGKTTLLDSIRKTDTAAREAGGITQKVSAYEISHETPEGKRAITFIDTPGHEAFQKMRLRGAAAADIAILVVAADDGVKPQTKEAYKAIQEAKVPFIVAFTKVDKDTANIERAKESVMKEGIYLEGLGGEVPFAKVSGKTGEGIPELLDLILLAADLHDIACDPGKPAQAIVIESTRDARTGVSATVIVKEGTFSVGGFAIAGSAYAPIRALEDFTGAKVKEIACGKPARISGFTDEPPVGEIVSVVSSKKEAEEAISLKKKKTNTAPLMQSPDENRSTVRLVLKADSAGSLEALEYEIAKIPAEKIDIVTVLRGIGPISEGDIKVLIGFPASIAVGFNVKIEPVAKDLAERQGVSVETRSIIYELAEWIAETIKKYTPVDVTEKALGVATILKHFSTSGSKHVVGGRVTEGALSLHDRVTIFRRGIDVGAGKITNLQRQRADVSTVPEGMEFGAQIESKADIVQGDTVTATPAVHFKK</sequence>
<dbReference type="Pfam" id="PF11987">
    <property type="entry name" value="IF-2"/>
    <property type="match status" value="1"/>
</dbReference>
<keyword evidence="3" id="KW-0547">Nucleotide-binding</keyword>
<name>A0A1F6C683_9BACT</name>
<dbReference type="GO" id="GO:0005737">
    <property type="term" value="C:cytoplasm"/>
    <property type="evidence" value="ECO:0007669"/>
    <property type="project" value="TreeGrafter"/>
</dbReference>
<evidence type="ECO:0000256" key="2">
    <source>
        <dbReference type="ARBA" id="ARBA00022540"/>
    </source>
</evidence>
<keyword evidence="5" id="KW-0342">GTP-binding</keyword>
<dbReference type="CDD" id="cd01887">
    <property type="entry name" value="IF2_eIF5B"/>
    <property type="match status" value="1"/>
</dbReference>
<dbReference type="InterPro" id="IPR023115">
    <property type="entry name" value="TIF_IF2_dom3"/>
</dbReference>